<dbReference type="PANTHER" id="PTHR42940">
    <property type="entry name" value="ALCOHOL DEHYDROGENASE 1-RELATED"/>
    <property type="match status" value="1"/>
</dbReference>
<dbReference type="Proteomes" id="UP000054279">
    <property type="component" value="Unassembled WGS sequence"/>
</dbReference>
<dbReference type="Pfam" id="PF08240">
    <property type="entry name" value="ADH_N"/>
    <property type="match status" value="1"/>
</dbReference>
<dbReference type="InterPro" id="IPR013154">
    <property type="entry name" value="ADH-like_N"/>
</dbReference>
<dbReference type="SUPFAM" id="SSF51735">
    <property type="entry name" value="NAD(P)-binding Rossmann-fold domains"/>
    <property type="match status" value="1"/>
</dbReference>
<dbReference type="InterPro" id="IPR013149">
    <property type="entry name" value="ADH-like_C"/>
</dbReference>
<keyword evidence="8" id="KW-1185">Reference proteome</keyword>
<dbReference type="EMBL" id="KN837149">
    <property type="protein sequence ID" value="KIJ39750.1"/>
    <property type="molecule type" value="Genomic_DNA"/>
</dbReference>
<comment type="cofactor">
    <cofactor evidence="1">
        <name>Zn(2+)</name>
        <dbReference type="ChEBI" id="CHEBI:29105"/>
    </cofactor>
</comment>
<evidence type="ECO:0000256" key="4">
    <source>
        <dbReference type="ARBA" id="ARBA00022833"/>
    </source>
</evidence>
<dbReference type="HOGENOM" id="CLU_026673_20_1_1"/>
<dbReference type="InterPro" id="IPR020843">
    <property type="entry name" value="ER"/>
</dbReference>
<comment type="similarity">
    <text evidence="2">Belongs to the zinc-containing alcohol dehydrogenase family.</text>
</comment>
<dbReference type="AlphaFoldDB" id="A0A0C9VNT3"/>
<dbReference type="InterPro" id="IPR036291">
    <property type="entry name" value="NAD(P)-bd_dom_sf"/>
</dbReference>
<dbReference type="InterPro" id="IPR011032">
    <property type="entry name" value="GroES-like_sf"/>
</dbReference>
<protein>
    <submittedName>
        <fullName evidence="7">Unplaced genomic scaffold SPHSTscaffold_74, whole genome shotgun sequence</fullName>
    </submittedName>
</protein>
<organism evidence="7 8">
    <name type="scientific">Sphaerobolus stellatus (strain SS14)</name>
    <dbReference type="NCBI Taxonomy" id="990650"/>
    <lineage>
        <taxon>Eukaryota</taxon>
        <taxon>Fungi</taxon>
        <taxon>Dikarya</taxon>
        <taxon>Basidiomycota</taxon>
        <taxon>Agaricomycotina</taxon>
        <taxon>Agaricomycetes</taxon>
        <taxon>Phallomycetidae</taxon>
        <taxon>Geastrales</taxon>
        <taxon>Sphaerobolaceae</taxon>
        <taxon>Sphaerobolus</taxon>
    </lineage>
</organism>
<reference evidence="7 8" key="1">
    <citation type="submission" date="2014-06" db="EMBL/GenBank/DDBJ databases">
        <title>Evolutionary Origins and Diversification of the Mycorrhizal Mutualists.</title>
        <authorList>
            <consortium name="DOE Joint Genome Institute"/>
            <consortium name="Mycorrhizal Genomics Consortium"/>
            <person name="Kohler A."/>
            <person name="Kuo A."/>
            <person name="Nagy L.G."/>
            <person name="Floudas D."/>
            <person name="Copeland A."/>
            <person name="Barry K.W."/>
            <person name="Cichocki N."/>
            <person name="Veneault-Fourrey C."/>
            <person name="LaButti K."/>
            <person name="Lindquist E.A."/>
            <person name="Lipzen A."/>
            <person name="Lundell T."/>
            <person name="Morin E."/>
            <person name="Murat C."/>
            <person name="Riley R."/>
            <person name="Ohm R."/>
            <person name="Sun H."/>
            <person name="Tunlid A."/>
            <person name="Henrissat B."/>
            <person name="Grigoriev I.V."/>
            <person name="Hibbett D.S."/>
            <person name="Martin F."/>
        </authorList>
    </citation>
    <scope>NUCLEOTIDE SEQUENCE [LARGE SCALE GENOMIC DNA]</scope>
    <source>
        <strain evidence="7 8">SS14</strain>
    </source>
</reference>
<gene>
    <name evidence="7" type="ORF">M422DRAFT_780958</name>
</gene>
<evidence type="ECO:0000313" key="8">
    <source>
        <dbReference type="Proteomes" id="UP000054279"/>
    </source>
</evidence>
<evidence type="ECO:0000256" key="1">
    <source>
        <dbReference type="ARBA" id="ARBA00001947"/>
    </source>
</evidence>
<dbReference type="OrthoDB" id="1879366at2759"/>
<dbReference type="Gene3D" id="3.90.180.10">
    <property type="entry name" value="Medium-chain alcohol dehydrogenases, catalytic domain"/>
    <property type="match status" value="1"/>
</dbReference>
<feature type="domain" description="Enoyl reductase (ER)" evidence="6">
    <location>
        <begin position="18"/>
        <end position="351"/>
    </location>
</feature>
<dbReference type="GO" id="GO:0046872">
    <property type="term" value="F:metal ion binding"/>
    <property type="evidence" value="ECO:0007669"/>
    <property type="project" value="UniProtKB-KW"/>
</dbReference>
<name>A0A0C9VNT3_SPHS4</name>
<keyword evidence="4" id="KW-0862">Zinc</keyword>
<evidence type="ECO:0000313" key="7">
    <source>
        <dbReference type="EMBL" id="KIJ39750.1"/>
    </source>
</evidence>
<dbReference type="GO" id="GO:0005737">
    <property type="term" value="C:cytoplasm"/>
    <property type="evidence" value="ECO:0007669"/>
    <property type="project" value="TreeGrafter"/>
</dbReference>
<sequence length="357" mass="38446">MIPAIPSTMKGLQITEYKKPYQLSTDIPVPRIENDFEVLIKVAVAGYCSTEKIVQNGAFMGRFAENGGTGLPLVPSHEGVGVVVDVGSAVKDMKVGDRVGAVSYYNACGKCEDCTMGLEKYCEQLDFYGITRNGAAAEYFVADSRWTVLLPPTLSFDAGAPLMCAGATIYSGLKLADLRPGQTVAIIGAGALGHLGVQFAKCLGLRVVCVDSRQAPLDLVQSLKYAPDFSIDASQGVDYAIKTIGGYAHATLIATDSLAAHEYGLQITKKHGTLVVIGQAYEPIPIHNSHLIIRNINVKGSLLCDAETLKEMMSLIADKGIEVKTRSYPLEDIETLMEDYHKENHAGKLVLRVSEDE</sequence>
<evidence type="ECO:0000259" key="6">
    <source>
        <dbReference type="SMART" id="SM00829"/>
    </source>
</evidence>
<accession>A0A0C9VNT3</accession>
<evidence type="ECO:0000256" key="5">
    <source>
        <dbReference type="ARBA" id="ARBA00023002"/>
    </source>
</evidence>
<evidence type="ECO:0000256" key="2">
    <source>
        <dbReference type="ARBA" id="ARBA00008072"/>
    </source>
</evidence>
<dbReference type="PANTHER" id="PTHR42940:SF8">
    <property type="entry name" value="VACUOLAR PROTEIN SORTING-ASSOCIATED PROTEIN 11"/>
    <property type="match status" value="1"/>
</dbReference>
<dbReference type="SMART" id="SM00829">
    <property type="entry name" value="PKS_ER"/>
    <property type="match status" value="1"/>
</dbReference>
<keyword evidence="3" id="KW-0479">Metal-binding</keyword>
<dbReference type="Gene3D" id="3.40.50.720">
    <property type="entry name" value="NAD(P)-binding Rossmann-like Domain"/>
    <property type="match status" value="1"/>
</dbReference>
<keyword evidence="5" id="KW-0560">Oxidoreductase</keyword>
<evidence type="ECO:0000256" key="3">
    <source>
        <dbReference type="ARBA" id="ARBA00022723"/>
    </source>
</evidence>
<dbReference type="GO" id="GO:0004022">
    <property type="term" value="F:alcohol dehydrogenase (NAD+) activity"/>
    <property type="evidence" value="ECO:0007669"/>
    <property type="project" value="TreeGrafter"/>
</dbReference>
<dbReference type="Pfam" id="PF00107">
    <property type="entry name" value="ADH_zinc_N"/>
    <property type="match status" value="1"/>
</dbReference>
<dbReference type="SUPFAM" id="SSF50129">
    <property type="entry name" value="GroES-like"/>
    <property type="match status" value="1"/>
</dbReference>
<proteinExistence type="inferred from homology"/>